<evidence type="ECO:0000256" key="2">
    <source>
        <dbReference type="ARBA" id="ARBA00005447"/>
    </source>
</evidence>
<organism evidence="9 10">
    <name type="scientific">Hyalella azteca</name>
    <name type="common">Amphipod</name>
    <dbReference type="NCBI Taxonomy" id="294128"/>
    <lineage>
        <taxon>Eukaryota</taxon>
        <taxon>Metazoa</taxon>
        <taxon>Ecdysozoa</taxon>
        <taxon>Arthropoda</taxon>
        <taxon>Crustacea</taxon>
        <taxon>Multicrustacea</taxon>
        <taxon>Malacostraca</taxon>
        <taxon>Eumalacostraca</taxon>
        <taxon>Peracarida</taxon>
        <taxon>Amphipoda</taxon>
        <taxon>Senticaudata</taxon>
        <taxon>Talitrida</taxon>
        <taxon>Talitroidea</taxon>
        <taxon>Hyalellidae</taxon>
        <taxon>Hyalella</taxon>
    </lineage>
</organism>
<feature type="disulfide bond" evidence="7">
    <location>
        <begin position="54"/>
        <end position="80"/>
    </location>
</feature>
<evidence type="ECO:0000256" key="6">
    <source>
        <dbReference type="ARBA" id="ARBA00023320"/>
    </source>
</evidence>
<dbReference type="KEGG" id="hazt:108679070"/>
<dbReference type="GeneID" id="108679070"/>
<evidence type="ECO:0000313" key="9">
    <source>
        <dbReference type="Proteomes" id="UP000694843"/>
    </source>
</evidence>
<evidence type="ECO:0000256" key="3">
    <source>
        <dbReference type="ARBA" id="ARBA00022525"/>
    </source>
</evidence>
<dbReference type="GO" id="GO:0007218">
    <property type="term" value="P:neuropeptide signaling pathway"/>
    <property type="evidence" value="ECO:0007669"/>
    <property type="project" value="UniProtKB-KW"/>
</dbReference>
<name>A0A8B7PAR9_HYAAZ</name>
<feature type="chain" id="PRO_5034989376" evidence="8">
    <location>
        <begin position="18"/>
        <end position="103"/>
    </location>
</feature>
<accession>A0A8B7PAR9</accession>
<dbReference type="PANTHER" id="PTHR35981:SF2">
    <property type="entry name" value="ION TRANSPORT PEPTIDE, ISOFORM C"/>
    <property type="match status" value="1"/>
</dbReference>
<dbReference type="AlphaFoldDB" id="A0A8B7PAR9"/>
<dbReference type="Proteomes" id="UP000694843">
    <property type="component" value="Unplaced"/>
</dbReference>
<comment type="subcellular location">
    <subcellularLocation>
        <location evidence="1">Secreted</location>
    </subcellularLocation>
</comment>
<reference evidence="10" key="1">
    <citation type="submission" date="2025-08" db="UniProtKB">
        <authorList>
            <consortium name="RefSeq"/>
        </authorList>
    </citation>
    <scope>IDENTIFICATION</scope>
    <source>
        <tissue evidence="10">Whole organism</tissue>
    </source>
</reference>
<dbReference type="InterPro" id="IPR001166">
    <property type="entry name" value="Hyperglycemic"/>
</dbReference>
<feature type="signal peptide" evidence="8">
    <location>
        <begin position="1"/>
        <end position="17"/>
    </location>
</feature>
<dbReference type="GO" id="GO:0005576">
    <property type="term" value="C:extracellular region"/>
    <property type="evidence" value="ECO:0007669"/>
    <property type="project" value="UniProtKB-SubCell"/>
</dbReference>
<keyword evidence="5 7" id="KW-1015">Disulfide bond</keyword>
<keyword evidence="6" id="KW-0527">Neuropeptide</keyword>
<keyword evidence="3" id="KW-0964">Secreted</keyword>
<dbReference type="PANTHER" id="PTHR35981">
    <property type="entry name" value="ION TRANSPORT PEPTIDE, ISOFORM C"/>
    <property type="match status" value="1"/>
</dbReference>
<comment type="similarity">
    <text evidence="2">Belongs to the arthropod CHH/MIH/GIH/VIH hormone family.</text>
</comment>
<feature type="disulfide bond" evidence="7">
    <location>
        <begin position="34"/>
        <end position="71"/>
    </location>
</feature>
<evidence type="ECO:0000256" key="4">
    <source>
        <dbReference type="ARBA" id="ARBA00022702"/>
    </source>
</evidence>
<evidence type="ECO:0000256" key="1">
    <source>
        <dbReference type="ARBA" id="ARBA00004613"/>
    </source>
</evidence>
<proteinExistence type="inferred from homology"/>
<keyword evidence="9" id="KW-1185">Reference proteome</keyword>
<evidence type="ECO:0000313" key="10">
    <source>
        <dbReference type="RefSeq" id="XP_018023080.1"/>
    </source>
</evidence>
<dbReference type="InterPro" id="IPR031098">
    <property type="entry name" value="Crust_neurohorm"/>
</dbReference>
<keyword evidence="8" id="KW-0732">Signal</keyword>
<feature type="disulfide bond" evidence="7">
    <location>
        <begin position="51"/>
        <end position="67"/>
    </location>
</feature>
<dbReference type="RefSeq" id="XP_018023080.1">
    <property type="nucleotide sequence ID" value="XM_018167591.1"/>
</dbReference>
<dbReference type="OrthoDB" id="6348351at2759"/>
<evidence type="ECO:0000256" key="5">
    <source>
        <dbReference type="ARBA" id="ARBA00023157"/>
    </source>
</evidence>
<dbReference type="InterPro" id="IPR035957">
    <property type="entry name" value="Crust_neurohorm_sf"/>
</dbReference>
<protein>
    <submittedName>
        <fullName evidence="10">Vitellogenesis-inhibiting hormone-like</fullName>
    </submittedName>
</protein>
<evidence type="ECO:0000256" key="7">
    <source>
        <dbReference type="PIRSR" id="PIRSR631098-51"/>
    </source>
</evidence>
<keyword evidence="4" id="KW-0372">Hormone</keyword>
<dbReference type="Gene3D" id="1.10.2010.10">
    <property type="entry name" value="Crustacean CHH/MIH/GIH neurohormone"/>
    <property type="match status" value="1"/>
</dbReference>
<dbReference type="GO" id="GO:0007623">
    <property type="term" value="P:circadian rhythm"/>
    <property type="evidence" value="ECO:0007669"/>
    <property type="project" value="TreeGrafter"/>
</dbReference>
<dbReference type="PRINTS" id="PR00550">
    <property type="entry name" value="HYPRGLYCEMIC"/>
</dbReference>
<gene>
    <name evidence="10" type="primary">LOC108679070</name>
</gene>
<dbReference type="InterPro" id="IPR018251">
    <property type="entry name" value="Crust_neurhormone_CS"/>
</dbReference>
<dbReference type="PROSITE" id="PS01250">
    <property type="entry name" value="CHH_MIH_GIH"/>
    <property type="match status" value="1"/>
</dbReference>
<sequence>MLGLAALLLWGLDCVDGEQVRGVRARWFTQYEDCFSLIGNRDIYDEVSEICYDCQNLFRQSDVEDKCRANCFWNEYFVLCVHALQLWSRIPQYKLTANILKVG</sequence>
<dbReference type="GO" id="GO:0005184">
    <property type="term" value="F:neuropeptide hormone activity"/>
    <property type="evidence" value="ECO:0007669"/>
    <property type="project" value="InterPro"/>
</dbReference>
<dbReference type="SUPFAM" id="SSF81778">
    <property type="entry name" value="Crustacean CHH/MIH/GIH neurohormone"/>
    <property type="match status" value="1"/>
</dbReference>
<dbReference type="Pfam" id="PF01147">
    <property type="entry name" value="Crust_neurohorm"/>
    <property type="match status" value="1"/>
</dbReference>
<evidence type="ECO:0000256" key="8">
    <source>
        <dbReference type="SAM" id="SignalP"/>
    </source>
</evidence>